<gene>
    <name evidence="3" type="ORF">NECHADRAFT_85988</name>
</gene>
<dbReference type="PANTHER" id="PTHR33112">
    <property type="entry name" value="DOMAIN PROTEIN, PUTATIVE-RELATED"/>
    <property type="match status" value="1"/>
</dbReference>
<dbReference type="Proteomes" id="UP000005206">
    <property type="component" value="Chromosome 10"/>
</dbReference>
<dbReference type="RefSeq" id="XP_003047807.1">
    <property type="nucleotide sequence ID" value="XM_003047761.1"/>
</dbReference>
<dbReference type="PANTHER" id="PTHR33112:SF11">
    <property type="entry name" value="HETEROKARYON INCOMPATIBILITY DOMAIN-CONTAINING PROTEIN"/>
    <property type="match status" value="1"/>
</dbReference>
<name>C7Z213_FUSV7</name>
<accession>C7Z213</accession>
<protein>
    <recommendedName>
        <fullName evidence="2">Heterokaryon incompatibility domain-containing protein</fullName>
    </recommendedName>
</protein>
<dbReference type="VEuPathDB" id="FungiDB:NECHADRAFT_85988"/>
<feature type="region of interest" description="Disordered" evidence="1">
    <location>
        <begin position="64"/>
        <end position="84"/>
    </location>
</feature>
<feature type="domain" description="Heterokaryon incompatibility" evidence="2">
    <location>
        <begin position="195"/>
        <end position="344"/>
    </location>
</feature>
<dbReference type="InParanoid" id="C7Z213"/>
<dbReference type="InterPro" id="IPR010730">
    <property type="entry name" value="HET"/>
</dbReference>
<dbReference type="eggNOG" id="ENOG502S8TM">
    <property type="taxonomic scope" value="Eukaryota"/>
</dbReference>
<evidence type="ECO:0000256" key="1">
    <source>
        <dbReference type="SAM" id="MobiDB-lite"/>
    </source>
</evidence>
<reference evidence="3 4" key="1">
    <citation type="journal article" date="2009" name="PLoS Genet.">
        <title>The genome of Nectria haematococca: contribution of supernumerary chromosomes to gene expansion.</title>
        <authorList>
            <person name="Coleman J.J."/>
            <person name="Rounsley S.D."/>
            <person name="Rodriguez-Carres M."/>
            <person name="Kuo A."/>
            <person name="Wasmann C.C."/>
            <person name="Grimwood J."/>
            <person name="Schmutz J."/>
            <person name="Taga M."/>
            <person name="White G.J."/>
            <person name="Zhou S."/>
            <person name="Schwartz D.C."/>
            <person name="Freitag M."/>
            <person name="Ma L.J."/>
            <person name="Danchin E.G."/>
            <person name="Henrissat B."/>
            <person name="Coutinho P.M."/>
            <person name="Nelson D.R."/>
            <person name="Straney D."/>
            <person name="Napoli C.A."/>
            <person name="Barker B.M."/>
            <person name="Gribskov M."/>
            <person name="Rep M."/>
            <person name="Kroken S."/>
            <person name="Molnar I."/>
            <person name="Rensing C."/>
            <person name="Kennell J.C."/>
            <person name="Zamora J."/>
            <person name="Farman M.L."/>
            <person name="Selker E.U."/>
            <person name="Salamov A."/>
            <person name="Shapiro H."/>
            <person name="Pangilinan J."/>
            <person name="Lindquist E."/>
            <person name="Lamers C."/>
            <person name="Grigoriev I.V."/>
            <person name="Geiser D.M."/>
            <person name="Covert S.F."/>
            <person name="Temporini E."/>
            <person name="Vanetten H.D."/>
        </authorList>
    </citation>
    <scope>NUCLEOTIDE SEQUENCE [LARGE SCALE GENOMIC DNA]</scope>
    <source>
        <strain evidence="4">ATCC MYA-4622 / CBS 123669 / FGSC 9596 / NRRL 45880 / 77-13-4</strain>
    </source>
</reference>
<dbReference type="OrthoDB" id="5362512at2759"/>
<organism evidence="3 4">
    <name type="scientific">Fusarium vanettenii (strain ATCC MYA-4622 / CBS 123669 / FGSC 9596 / NRRL 45880 / 77-13-4)</name>
    <name type="common">Fusarium solani subsp. pisi</name>
    <dbReference type="NCBI Taxonomy" id="660122"/>
    <lineage>
        <taxon>Eukaryota</taxon>
        <taxon>Fungi</taxon>
        <taxon>Dikarya</taxon>
        <taxon>Ascomycota</taxon>
        <taxon>Pezizomycotina</taxon>
        <taxon>Sordariomycetes</taxon>
        <taxon>Hypocreomycetidae</taxon>
        <taxon>Hypocreales</taxon>
        <taxon>Nectriaceae</taxon>
        <taxon>Fusarium</taxon>
        <taxon>Fusarium solani species complex</taxon>
        <taxon>Fusarium vanettenii</taxon>
    </lineage>
</organism>
<dbReference type="AlphaFoldDB" id="C7Z213"/>
<dbReference type="OMA" id="VGMWRRY"/>
<evidence type="ECO:0000313" key="3">
    <source>
        <dbReference type="EMBL" id="EEU42094.1"/>
    </source>
</evidence>
<dbReference type="HOGENOM" id="CLU_002639_3_0_1"/>
<sequence length="670" mass="76050">MDHPPPVKLCQPCKTLLVPEVDAHGNQPSPSKRRSYRDQQTLKRSVDYGCFICSRLWERLDPSDEETAHNYKDPSMPRDKPEDEWSRSAMLFRLSERRHSYSALDILINPSVFRGLHRSIASEVKRLPESTKSPDALSMAKGWISHCAKKHRECDDINMETGWYPTRLLDCGSQTDADPRCTLVETRTNLITGPYLTLSHCWGLADCIKLTTDNYAQMVRGIPLSQLPQLYQDALYVTRSLGVQYLWIDSLCIIQKGDNLVDWNHEVTLMSQVYSGSLCNISASDAPDATHSLFCTRTANSHFPETIDCCFNETTSRYLILENWFWNTEITQSLVNRRAWVLQERLLAPRVLHFGKRHLIWECREKVVPDASSGSLPNFFASLGVGLKSEFPRSRRSGISYSRAWCTIVRLYANCNLTFPGDRLVALSALARTMGSLMQDEYVAGMWRKSLEVEMLWRIHDMGSTSRPTTYRAPTWSWVASTGQLAPATNLRAPQVHIKVEKVHLDYATEDTWGTLRGGWLHLRGHLQRLSLDNSEGWKMTGNGVQAQLSTGYSMEIKVWLDAPNDEMDKNPEPNWYCMVAQMVRDPRDPRDDAALVLLLELVDGGTGTFKRIGLAEADVKDAEATFLSPSEGEDQFPCLELSVTLPQTPTFIECLRVQILSTGYLVHLH</sequence>
<evidence type="ECO:0000259" key="2">
    <source>
        <dbReference type="Pfam" id="PF06985"/>
    </source>
</evidence>
<dbReference type="KEGG" id="nhe:NECHADRAFT_85988"/>
<dbReference type="EMBL" id="GG698906">
    <property type="protein sequence ID" value="EEU42094.1"/>
    <property type="molecule type" value="Genomic_DNA"/>
</dbReference>
<dbReference type="GeneID" id="9671592"/>
<evidence type="ECO:0000313" key="4">
    <source>
        <dbReference type="Proteomes" id="UP000005206"/>
    </source>
</evidence>
<dbReference type="STRING" id="660122.C7Z213"/>
<dbReference type="Pfam" id="PF06985">
    <property type="entry name" value="HET"/>
    <property type="match status" value="1"/>
</dbReference>
<proteinExistence type="predicted"/>
<keyword evidence="4" id="KW-1185">Reference proteome</keyword>